<dbReference type="EMBL" id="CP017557">
    <property type="protein sequence ID" value="AOW05738.1"/>
    <property type="molecule type" value="Genomic_DNA"/>
</dbReference>
<protein>
    <submittedName>
        <fullName evidence="1">Uncharacterized protein</fullName>
    </submittedName>
</protein>
<sequence>MASPTDSTFTCPSTCVSINTTPGVLLDKKEPIATIEPPSINRVLSTLNDSRKEQFISRLVESAVWILETIWPATSRVGEIQGQFPGGSSSVRSISLKRFIQEVLRRSRSSFSTLHVALYYLVQLKPQIIALSRNRSSEPKNPAGKVNILSCPRRCFLSSLMVADKFLQDRNFSARAWAKISGLQASELSTNMLDFLKALDWKTFVAGDVYAQWSELLFENALLDMPEEELNPPTNGYEEVSPVTVYTPAASPVFGESEFSRAVLKRSFDEDDARQTKRRNI</sequence>
<dbReference type="VEuPathDB" id="FungiDB:YALI0_E21087g"/>
<evidence type="ECO:0000313" key="4">
    <source>
        <dbReference type="Proteomes" id="UP000256601"/>
    </source>
</evidence>
<dbReference type="OrthoDB" id="286814at2759"/>
<dbReference type="GeneID" id="2911852"/>
<dbReference type="Gene3D" id="1.10.472.10">
    <property type="entry name" value="Cyclin-like"/>
    <property type="match status" value="1"/>
</dbReference>
<dbReference type="CDD" id="cd20557">
    <property type="entry name" value="CYCLIN_ScPCL1-like"/>
    <property type="match status" value="1"/>
</dbReference>
<dbReference type="InterPro" id="IPR013922">
    <property type="entry name" value="Cyclin_PHO80-like"/>
</dbReference>
<dbReference type="AlphaFoldDB" id="A0A1D8NJC7"/>
<gene>
    <name evidence="2" type="ORF">B0I71DRAFT_77604</name>
    <name evidence="1" type="ORF">YALI1_E25132g</name>
</gene>
<dbReference type="Proteomes" id="UP000182444">
    <property type="component" value="Chromosome 1E"/>
</dbReference>
<dbReference type="RefSeq" id="XP_504216.1">
    <property type="nucleotide sequence ID" value="XM_504216.1"/>
</dbReference>
<reference evidence="1 3" key="1">
    <citation type="journal article" date="2016" name="PLoS ONE">
        <title>Sequence Assembly of Yarrowia lipolytica Strain W29/CLIB89 Shows Transposable Element Diversity.</title>
        <authorList>
            <person name="Magnan C."/>
            <person name="Yu J."/>
            <person name="Chang I."/>
            <person name="Jahn E."/>
            <person name="Kanomata Y."/>
            <person name="Wu J."/>
            <person name="Zeller M."/>
            <person name="Oakes M."/>
            <person name="Baldi P."/>
            <person name="Sandmeyer S."/>
        </authorList>
    </citation>
    <scope>NUCLEOTIDE SEQUENCE [LARGE SCALE GENOMIC DNA]</scope>
    <source>
        <strain evidence="1">CLIB89</strain>
        <strain evidence="3">CLIB89(W29)</strain>
    </source>
</reference>
<evidence type="ECO:0000313" key="3">
    <source>
        <dbReference type="Proteomes" id="UP000182444"/>
    </source>
</evidence>
<dbReference type="PANTHER" id="PTHR15615:SF36">
    <property type="entry name" value="PHO85 CYCLIN-5"/>
    <property type="match status" value="1"/>
</dbReference>
<dbReference type="GO" id="GO:0005634">
    <property type="term" value="C:nucleus"/>
    <property type="evidence" value="ECO:0007669"/>
    <property type="project" value="TreeGrafter"/>
</dbReference>
<dbReference type="GO" id="GO:0000307">
    <property type="term" value="C:cyclin-dependent protein kinase holoenzyme complex"/>
    <property type="evidence" value="ECO:0007669"/>
    <property type="project" value="UniProtKB-ARBA"/>
</dbReference>
<reference evidence="2 4" key="2">
    <citation type="submission" date="2018-07" db="EMBL/GenBank/DDBJ databases">
        <title>Draft Genome Assemblies for Five Robust Yarrowia lipolytica Strains Exhibiting High Lipid Production and Pentose Sugar Utilization and Sugar Alcohol Secretion from Undetoxified Lignocellulosic Biomass Hydrolysates.</title>
        <authorList>
            <consortium name="DOE Joint Genome Institute"/>
            <person name="Walker C."/>
            <person name="Ryu S."/>
            <person name="Na H."/>
            <person name="Zane M."/>
            <person name="LaButti K."/>
            <person name="Lipzen A."/>
            <person name="Haridas S."/>
            <person name="Barry K."/>
            <person name="Grigoriev I.V."/>
            <person name="Quarterman J."/>
            <person name="Slininger P."/>
            <person name="Dien B."/>
            <person name="Trinh C.T."/>
        </authorList>
    </citation>
    <scope>NUCLEOTIDE SEQUENCE [LARGE SCALE GENOMIC DNA]</scope>
    <source>
        <strain evidence="2 4">YB392</strain>
    </source>
</reference>
<dbReference type="Proteomes" id="UP000256601">
    <property type="component" value="Unassembled WGS sequence"/>
</dbReference>
<dbReference type="VEuPathDB" id="FungiDB:YALI1_E25132g"/>
<dbReference type="GO" id="GO:0019901">
    <property type="term" value="F:protein kinase binding"/>
    <property type="evidence" value="ECO:0007669"/>
    <property type="project" value="InterPro"/>
</dbReference>
<proteinExistence type="predicted"/>
<evidence type="ECO:0000313" key="1">
    <source>
        <dbReference type="EMBL" id="AOW05738.1"/>
    </source>
</evidence>
<dbReference type="Pfam" id="PF08613">
    <property type="entry name" value="Cyclin"/>
    <property type="match status" value="1"/>
</dbReference>
<dbReference type="PANTHER" id="PTHR15615">
    <property type="match status" value="1"/>
</dbReference>
<dbReference type="GO" id="GO:0016538">
    <property type="term" value="F:cyclin-dependent protein serine/threonine kinase regulator activity"/>
    <property type="evidence" value="ECO:0007669"/>
    <property type="project" value="TreeGrafter"/>
</dbReference>
<evidence type="ECO:0000313" key="2">
    <source>
        <dbReference type="EMBL" id="RDW28218.1"/>
    </source>
</evidence>
<dbReference type="KEGG" id="yli:2911852"/>
<dbReference type="EMBL" id="KZ858954">
    <property type="protein sequence ID" value="RDW28218.1"/>
    <property type="molecule type" value="Genomic_DNA"/>
</dbReference>
<name>A0A1D8NJC7_YARLL</name>
<dbReference type="eggNOG" id="KOG1674">
    <property type="taxonomic scope" value="Eukaryota"/>
</dbReference>
<accession>A0A1D8NJC7</accession>
<organism evidence="1 3">
    <name type="scientific">Yarrowia lipolytica</name>
    <name type="common">Candida lipolytica</name>
    <dbReference type="NCBI Taxonomy" id="4952"/>
    <lineage>
        <taxon>Eukaryota</taxon>
        <taxon>Fungi</taxon>
        <taxon>Dikarya</taxon>
        <taxon>Ascomycota</taxon>
        <taxon>Saccharomycotina</taxon>
        <taxon>Dipodascomycetes</taxon>
        <taxon>Dipodascales</taxon>
        <taxon>Dipodascales incertae sedis</taxon>
        <taxon>Yarrowia</taxon>
    </lineage>
</organism>